<organism evidence="1 2">
    <name type="scientific">Nonomuraea cypriaca</name>
    <dbReference type="NCBI Taxonomy" id="1187855"/>
    <lineage>
        <taxon>Bacteria</taxon>
        <taxon>Bacillati</taxon>
        <taxon>Actinomycetota</taxon>
        <taxon>Actinomycetes</taxon>
        <taxon>Streptosporangiales</taxon>
        <taxon>Streptosporangiaceae</taxon>
        <taxon>Nonomuraea</taxon>
    </lineage>
</organism>
<accession>A0A931A735</accession>
<keyword evidence="2" id="KW-1185">Reference proteome</keyword>
<protein>
    <submittedName>
        <fullName evidence="1">Uncharacterized protein</fullName>
    </submittedName>
</protein>
<dbReference type="AlphaFoldDB" id="A0A931A735"/>
<comment type="caution">
    <text evidence="1">The sequence shown here is derived from an EMBL/GenBank/DDBJ whole genome shotgun (WGS) entry which is preliminary data.</text>
</comment>
<dbReference type="RefSeq" id="WP_195896435.1">
    <property type="nucleotide sequence ID" value="NZ_JADOGI010000046.1"/>
</dbReference>
<reference evidence="1" key="1">
    <citation type="submission" date="2020-11" db="EMBL/GenBank/DDBJ databases">
        <title>Whole-genome analyses of Nonomuraea sp. K274.</title>
        <authorList>
            <person name="Veyisoglu A."/>
        </authorList>
    </citation>
    <scope>NUCLEOTIDE SEQUENCE</scope>
    <source>
        <strain evidence="1">K274</strain>
    </source>
</reference>
<gene>
    <name evidence="1" type="ORF">ITP53_17365</name>
</gene>
<dbReference type="EMBL" id="JADOGI010000046">
    <property type="protein sequence ID" value="MBF8187471.1"/>
    <property type="molecule type" value="Genomic_DNA"/>
</dbReference>
<dbReference type="Proteomes" id="UP000605361">
    <property type="component" value="Unassembled WGS sequence"/>
</dbReference>
<evidence type="ECO:0000313" key="2">
    <source>
        <dbReference type="Proteomes" id="UP000605361"/>
    </source>
</evidence>
<name>A0A931A735_9ACTN</name>
<sequence>MNSQDARIARIYTTQTGNKVGDPTPNAPDVAGKPPATAYDLVVEIEAGNNVIDNAPYTLLITSMDDTAGTAVAALDPAIPAQKFASPPFTNVGLDFVLVQTFSIPVPAAGVQNHLLHYNAVMYNSNFQIVSMLSSEQFLLV</sequence>
<evidence type="ECO:0000313" key="1">
    <source>
        <dbReference type="EMBL" id="MBF8187471.1"/>
    </source>
</evidence>
<proteinExistence type="predicted"/>